<keyword evidence="2" id="KW-1185">Reference proteome</keyword>
<reference evidence="1 2" key="1">
    <citation type="submission" date="2021-06" db="EMBL/GenBank/DDBJ databases">
        <authorList>
            <person name="Palmer J.M."/>
        </authorList>
    </citation>
    <scope>NUCLEOTIDE SEQUENCE [LARGE SCALE GENOMIC DNA]</scope>
    <source>
        <strain evidence="1 2">GA_2019</strain>
        <tissue evidence="1">Muscle</tissue>
    </source>
</reference>
<gene>
    <name evidence="1" type="ORF">GOODEAATRI_027448</name>
</gene>
<dbReference type="EMBL" id="JAHRIO010023586">
    <property type="protein sequence ID" value="MEQ2166385.1"/>
    <property type="molecule type" value="Genomic_DNA"/>
</dbReference>
<name>A0ABV0N4R5_9TELE</name>
<dbReference type="Proteomes" id="UP001476798">
    <property type="component" value="Unassembled WGS sequence"/>
</dbReference>
<organism evidence="1 2">
    <name type="scientific">Goodea atripinnis</name>
    <dbReference type="NCBI Taxonomy" id="208336"/>
    <lineage>
        <taxon>Eukaryota</taxon>
        <taxon>Metazoa</taxon>
        <taxon>Chordata</taxon>
        <taxon>Craniata</taxon>
        <taxon>Vertebrata</taxon>
        <taxon>Euteleostomi</taxon>
        <taxon>Actinopterygii</taxon>
        <taxon>Neopterygii</taxon>
        <taxon>Teleostei</taxon>
        <taxon>Neoteleostei</taxon>
        <taxon>Acanthomorphata</taxon>
        <taxon>Ovalentaria</taxon>
        <taxon>Atherinomorphae</taxon>
        <taxon>Cyprinodontiformes</taxon>
        <taxon>Goodeidae</taxon>
        <taxon>Goodea</taxon>
    </lineage>
</organism>
<sequence>MSYGLIITCLLSVHRPTAIVSHFGNTVYASCVPLGTAQLTPRAGAGDKNIQIVPYHYIVDANVQSELPVQCQVKSVIYLLLTVSPTRCGCLEELERDRCSSSGSSAGQYKIRLCPHFFA</sequence>
<evidence type="ECO:0000313" key="1">
    <source>
        <dbReference type="EMBL" id="MEQ2166385.1"/>
    </source>
</evidence>
<comment type="caution">
    <text evidence="1">The sequence shown here is derived from an EMBL/GenBank/DDBJ whole genome shotgun (WGS) entry which is preliminary data.</text>
</comment>
<accession>A0ABV0N4R5</accession>
<proteinExistence type="predicted"/>
<evidence type="ECO:0000313" key="2">
    <source>
        <dbReference type="Proteomes" id="UP001476798"/>
    </source>
</evidence>
<protein>
    <submittedName>
        <fullName evidence="1">Uncharacterized protein</fullName>
    </submittedName>
</protein>